<protein>
    <recommendedName>
        <fullName evidence="3">Uma2 family endonuclease</fullName>
    </recommendedName>
</protein>
<accession>A0ABU3XIP4</accession>
<dbReference type="InterPro" id="IPR012296">
    <property type="entry name" value="Nuclease_put_TT1808"/>
</dbReference>
<reference evidence="1 2" key="1">
    <citation type="submission" date="2023-10" db="EMBL/GenBank/DDBJ databases">
        <title>Screening of Alkalihalobacillus lindianensis BZ-TG-R113 and Its Alleviation of Salt Stress on Rapeseed Growth.</title>
        <authorList>
            <person name="Zhao B."/>
            <person name="Guo T."/>
        </authorList>
    </citation>
    <scope>NUCLEOTIDE SEQUENCE [LARGE SCALE GENOMIC DNA]</scope>
    <source>
        <strain evidence="1 2">BZ-TG-R113</strain>
    </source>
</reference>
<dbReference type="SUPFAM" id="SSF52980">
    <property type="entry name" value="Restriction endonuclease-like"/>
    <property type="match status" value="1"/>
</dbReference>
<keyword evidence="2" id="KW-1185">Reference proteome</keyword>
<gene>
    <name evidence="1" type="ORF">RYX56_25745</name>
</gene>
<dbReference type="EMBL" id="JAWJBA010001167">
    <property type="protein sequence ID" value="MDV2687756.1"/>
    <property type="molecule type" value="Genomic_DNA"/>
</dbReference>
<comment type="caution">
    <text evidence="1">The sequence shown here is derived from an EMBL/GenBank/DDBJ whole genome shotgun (WGS) entry which is preliminary data.</text>
</comment>
<evidence type="ECO:0000313" key="2">
    <source>
        <dbReference type="Proteomes" id="UP001287282"/>
    </source>
</evidence>
<evidence type="ECO:0008006" key="3">
    <source>
        <dbReference type="Google" id="ProtNLM"/>
    </source>
</evidence>
<proteinExistence type="predicted"/>
<dbReference type="Gene3D" id="3.90.1570.10">
    <property type="entry name" value="tt1808, chain A"/>
    <property type="match status" value="1"/>
</dbReference>
<organism evidence="1 2">
    <name type="scientific">Alkalihalophilus lindianensis</name>
    <dbReference type="NCBI Taxonomy" id="1630542"/>
    <lineage>
        <taxon>Bacteria</taxon>
        <taxon>Bacillati</taxon>
        <taxon>Bacillota</taxon>
        <taxon>Bacilli</taxon>
        <taxon>Bacillales</taxon>
        <taxon>Bacillaceae</taxon>
        <taxon>Alkalihalophilus</taxon>
    </lineage>
</organism>
<dbReference type="Proteomes" id="UP001287282">
    <property type="component" value="Unassembled WGS sequence"/>
</dbReference>
<name>A0ABU3XIP4_9BACI</name>
<sequence>MTPDVGLAPSGPHRWEDFLSLDDDDRRELIDGHFLEIEVPNEFHEWIVTWLVTNLTVWAHPR</sequence>
<dbReference type="InterPro" id="IPR011335">
    <property type="entry name" value="Restrct_endonuc-II-like"/>
</dbReference>
<feature type="non-terminal residue" evidence="1">
    <location>
        <position position="62"/>
    </location>
</feature>
<evidence type="ECO:0000313" key="1">
    <source>
        <dbReference type="EMBL" id="MDV2687756.1"/>
    </source>
</evidence>